<organism evidence="1 2">
    <name type="scientific">Azohydromonas lata</name>
    <dbReference type="NCBI Taxonomy" id="45677"/>
    <lineage>
        <taxon>Bacteria</taxon>
        <taxon>Pseudomonadati</taxon>
        <taxon>Pseudomonadota</taxon>
        <taxon>Betaproteobacteria</taxon>
        <taxon>Burkholderiales</taxon>
        <taxon>Sphaerotilaceae</taxon>
        <taxon>Azohydromonas</taxon>
    </lineage>
</organism>
<dbReference type="RefSeq" id="WP_322466555.1">
    <property type="nucleotide sequence ID" value="NZ_JAXOJX010000030.1"/>
</dbReference>
<protein>
    <submittedName>
        <fullName evidence="1">GIY-YIG nuclease family protein</fullName>
    </submittedName>
</protein>
<sequence>MNDSISPASRSARRVAARQARDAFPPMGVYAIRDRESGQVLLGASRNVHAALNRARFELRMRSHPNRTLQAGWDRSGAERFVFEVLELVKERDDPDFDYASELQALKDFHRLALAEAAGADHA</sequence>
<gene>
    <name evidence="1" type="ORF">SM757_18060</name>
</gene>
<comment type="caution">
    <text evidence="1">The sequence shown here is derived from an EMBL/GenBank/DDBJ whole genome shotgun (WGS) entry which is preliminary data.</text>
</comment>
<accession>A0ABU5IH71</accession>
<keyword evidence="2" id="KW-1185">Reference proteome</keyword>
<evidence type="ECO:0000313" key="2">
    <source>
        <dbReference type="Proteomes" id="UP001293718"/>
    </source>
</evidence>
<proteinExistence type="predicted"/>
<reference evidence="1 2" key="1">
    <citation type="submission" date="2023-11" db="EMBL/GenBank/DDBJ databases">
        <title>Draft genome of Azohydromonas lata strain H1 (DSM1123), a polyhydroxyalkanoate producer.</title>
        <authorList>
            <person name="Traversa D."/>
            <person name="D'Addabbo P."/>
            <person name="Pazzani C."/>
            <person name="Manzari C."/>
            <person name="Chiara M."/>
            <person name="Scrascia M."/>
        </authorList>
    </citation>
    <scope>NUCLEOTIDE SEQUENCE [LARGE SCALE GENOMIC DNA]</scope>
    <source>
        <strain evidence="1 2">H1</strain>
    </source>
</reference>
<dbReference type="CDD" id="cd10451">
    <property type="entry name" value="GIY-YIG_LuxR_like"/>
    <property type="match status" value="1"/>
</dbReference>
<evidence type="ECO:0000313" key="1">
    <source>
        <dbReference type="EMBL" id="MDZ5458486.1"/>
    </source>
</evidence>
<dbReference type="Gene3D" id="3.40.1440.10">
    <property type="entry name" value="GIY-YIG endonuclease"/>
    <property type="match status" value="1"/>
</dbReference>
<dbReference type="InterPro" id="IPR035901">
    <property type="entry name" value="GIY-YIG_endonuc_sf"/>
</dbReference>
<dbReference type="Proteomes" id="UP001293718">
    <property type="component" value="Unassembled WGS sequence"/>
</dbReference>
<dbReference type="EMBL" id="JAXOJX010000030">
    <property type="protein sequence ID" value="MDZ5458486.1"/>
    <property type="molecule type" value="Genomic_DNA"/>
</dbReference>
<name>A0ABU5IH71_9BURK</name>